<evidence type="ECO:0000256" key="1">
    <source>
        <dbReference type="ARBA" id="ARBA00000085"/>
    </source>
</evidence>
<dbReference type="Pfam" id="PF00512">
    <property type="entry name" value="HisKA"/>
    <property type="match status" value="1"/>
</dbReference>
<dbReference type="Gene3D" id="1.10.287.130">
    <property type="match status" value="1"/>
</dbReference>
<dbReference type="SMART" id="SM00388">
    <property type="entry name" value="HisKA"/>
    <property type="match status" value="1"/>
</dbReference>
<dbReference type="Gene3D" id="3.30.565.10">
    <property type="entry name" value="Histidine kinase-like ATPase, C-terminal domain"/>
    <property type="match status" value="1"/>
</dbReference>
<dbReference type="RefSeq" id="WP_377726410.1">
    <property type="nucleotide sequence ID" value="NZ_JBHSEW010000009.1"/>
</dbReference>
<dbReference type="InterPro" id="IPR003661">
    <property type="entry name" value="HisK_dim/P_dom"/>
</dbReference>
<name>A0ABV9GZY7_9BURK</name>
<comment type="catalytic activity">
    <reaction evidence="1">
        <text>ATP + protein L-histidine = ADP + protein N-phospho-L-histidine.</text>
        <dbReference type="EC" id="2.7.13.3"/>
    </reaction>
</comment>
<dbReference type="Pfam" id="PF02518">
    <property type="entry name" value="HATPase_c"/>
    <property type="match status" value="1"/>
</dbReference>
<dbReference type="InterPro" id="IPR036890">
    <property type="entry name" value="HATPase_C_sf"/>
</dbReference>
<evidence type="ECO:0000259" key="6">
    <source>
        <dbReference type="PROSITE" id="PS50109"/>
    </source>
</evidence>
<dbReference type="PRINTS" id="PR00344">
    <property type="entry name" value="BCTRLSENSOR"/>
</dbReference>
<evidence type="ECO:0000256" key="3">
    <source>
        <dbReference type="ARBA" id="ARBA00022553"/>
    </source>
</evidence>
<protein>
    <recommendedName>
        <fullName evidence="2">histidine kinase</fullName>
        <ecNumber evidence="2">2.7.13.3</ecNumber>
    </recommendedName>
</protein>
<keyword evidence="4" id="KW-1133">Transmembrane helix</keyword>
<dbReference type="SUPFAM" id="SSF47384">
    <property type="entry name" value="Homodimeric domain of signal transducing histidine kinase"/>
    <property type="match status" value="1"/>
</dbReference>
<organism evidence="7 8">
    <name type="scientific">Comamonas nitrativorans</name>
    <dbReference type="NCBI Taxonomy" id="108437"/>
    <lineage>
        <taxon>Bacteria</taxon>
        <taxon>Pseudomonadati</taxon>
        <taxon>Pseudomonadota</taxon>
        <taxon>Betaproteobacteria</taxon>
        <taxon>Burkholderiales</taxon>
        <taxon>Comamonadaceae</taxon>
        <taxon>Comamonas</taxon>
    </lineage>
</organism>
<dbReference type="PANTHER" id="PTHR43065:SF42">
    <property type="entry name" value="TWO-COMPONENT SENSOR PPRA"/>
    <property type="match status" value="1"/>
</dbReference>
<accession>A0ABV9GZY7</accession>
<feature type="domain" description="Histidine kinase" evidence="6">
    <location>
        <begin position="395"/>
        <end position="622"/>
    </location>
</feature>
<keyword evidence="3" id="KW-0597">Phosphoprotein</keyword>
<feature type="transmembrane region" description="Helical" evidence="4">
    <location>
        <begin position="327"/>
        <end position="346"/>
    </location>
</feature>
<dbReference type="Gene3D" id="3.40.190.10">
    <property type="entry name" value="Periplasmic binding protein-like II"/>
    <property type="match status" value="2"/>
</dbReference>
<dbReference type="Pfam" id="PF12974">
    <property type="entry name" value="Phosphonate-bd"/>
    <property type="match status" value="1"/>
</dbReference>
<sequence length="641" mass="67393">MCNPGISTLQRQAAAWLLGLAALLAPAAQAQPGATVRLGALSVLADDDTQRQWQPLAQGLQAALGRPVHLQTHDLAALEAAVARGAVDFVVTNPGHYVALEARHGAARIATLSAAQGDPAHAVGSAVVVRAETAGAAPAALADLHGWRVAAVAEEAFGGYQLAAAAWLAQGVDAEEGGLRRSFTGYPMQRVAQAVLTGQADAGILRTCLLEQWERQGIVPAGALHVVPALATGQAPAQRPTCRTSTPLYPGWAFAALPGTAPELSRQVLLALLAQPDGAGDALGDGFGGAWTVPADYQPVHDVLRQLQVEPYAFLRATRLQALLRRYWGWAAALLALTLAGTAYLLRVEVLVKRRTAELTHSLHERERLAQQNARHQEALGHLSRLSILGELSAMLAHELTHPLATIGNYAAGLRRRAAQGNLAPQALEQALQDIAQESERAARVIDSVRALARKRVPEREAIAPQTLARQALALLGGGHGSPDIRLRCAPGADRLRVRGDAQQLLQVLINLLQNARDAHRLAGSDARQPIDLEIGSENDNESDNESGQLALAVRDHGPPLPPQAQALLFTPFHTTKPDGLGLGLSISRGIAEAHGGALHARPVPLAEGGGMRMVLLLPLADLPPPASPSPTSPPAEDLPA</sequence>
<keyword evidence="5" id="KW-0732">Signal</keyword>
<evidence type="ECO:0000256" key="4">
    <source>
        <dbReference type="SAM" id="Phobius"/>
    </source>
</evidence>
<dbReference type="InterPro" id="IPR036097">
    <property type="entry name" value="HisK_dim/P_sf"/>
</dbReference>
<evidence type="ECO:0000313" key="8">
    <source>
        <dbReference type="Proteomes" id="UP001595967"/>
    </source>
</evidence>
<gene>
    <name evidence="7" type="ORF">ACFO3A_11340</name>
</gene>
<dbReference type="PANTHER" id="PTHR43065">
    <property type="entry name" value="SENSOR HISTIDINE KINASE"/>
    <property type="match status" value="1"/>
</dbReference>
<dbReference type="Proteomes" id="UP001595967">
    <property type="component" value="Unassembled WGS sequence"/>
</dbReference>
<dbReference type="EC" id="2.7.13.3" evidence="2"/>
<keyword evidence="8" id="KW-1185">Reference proteome</keyword>
<feature type="chain" id="PRO_5046399138" description="histidine kinase" evidence="5">
    <location>
        <begin position="31"/>
        <end position="641"/>
    </location>
</feature>
<evidence type="ECO:0000256" key="2">
    <source>
        <dbReference type="ARBA" id="ARBA00012438"/>
    </source>
</evidence>
<dbReference type="SMART" id="SM00387">
    <property type="entry name" value="HATPase_c"/>
    <property type="match status" value="1"/>
</dbReference>
<proteinExistence type="predicted"/>
<reference evidence="8" key="1">
    <citation type="journal article" date="2019" name="Int. J. Syst. Evol. Microbiol.">
        <title>The Global Catalogue of Microorganisms (GCM) 10K type strain sequencing project: providing services to taxonomists for standard genome sequencing and annotation.</title>
        <authorList>
            <consortium name="The Broad Institute Genomics Platform"/>
            <consortium name="The Broad Institute Genome Sequencing Center for Infectious Disease"/>
            <person name="Wu L."/>
            <person name="Ma J."/>
        </authorList>
    </citation>
    <scope>NUCLEOTIDE SEQUENCE [LARGE SCALE GENOMIC DNA]</scope>
    <source>
        <strain evidence="8">JCM 11650</strain>
    </source>
</reference>
<feature type="signal peptide" evidence="5">
    <location>
        <begin position="1"/>
        <end position="30"/>
    </location>
</feature>
<comment type="caution">
    <text evidence="7">The sequence shown here is derived from an EMBL/GenBank/DDBJ whole genome shotgun (WGS) entry which is preliminary data.</text>
</comment>
<dbReference type="SUPFAM" id="SSF55874">
    <property type="entry name" value="ATPase domain of HSP90 chaperone/DNA topoisomerase II/histidine kinase"/>
    <property type="match status" value="1"/>
</dbReference>
<dbReference type="EMBL" id="JBHSEW010000009">
    <property type="protein sequence ID" value="MFC4622806.1"/>
    <property type="molecule type" value="Genomic_DNA"/>
</dbReference>
<keyword evidence="4" id="KW-0472">Membrane</keyword>
<evidence type="ECO:0000313" key="7">
    <source>
        <dbReference type="EMBL" id="MFC4622806.1"/>
    </source>
</evidence>
<dbReference type="InterPro" id="IPR005467">
    <property type="entry name" value="His_kinase_dom"/>
</dbReference>
<evidence type="ECO:0000256" key="5">
    <source>
        <dbReference type="SAM" id="SignalP"/>
    </source>
</evidence>
<dbReference type="InterPro" id="IPR004358">
    <property type="entry name" value="Sig_transdc_His_kin-like_C"/>
</dbReference>
<dbReference type="SUPFAM" id="SSF53850">
    <property type="entry name" value="Periplasmic binding protein-like II"/>
    <property type="match status" value="1"/>
</dbReference>
<dbReference type="InterPro" id="IPR003594">
    <property type="entry name" value="HATPase_dom"/>
</dbReference>
<keyword evidence="4" id="KW-0812">Transmembrane</keyword>
<dbReference type="PROSITE" id="PS50109">
    <property type="entry name" value="HIS_KIN"/>
    <property type="match status" value="1"/>
</dbReference>
<dbReference type="CDD" id="cd00082">
    <property type="entry name" value="HisKA"/>
    <property type="match status" value="1"/>
</dbReference>